<organism evidence="4 5">
    <name type="scientific">Vibrio splendidus</name>
    <dbReference type="NCBI Taxonomy" id="29497"/>
    <lineage>
        <taxon>Bacteria</taxon>
        <taxon>Pseudomonadati</taxon>
        <taxon>Pseudomonadota</taxon>
        <taxon>Gammaproteobacteria</taxon>
        <taxon>Vibrionales</taxon>
        <taxon>Vibrionaceae</taxon>
        <taxon>Vibrio</taxon>
    </lineage>
</organism>
<dbReference type="InterPro" id="IPR036928">
    <property type="entry name" value="AS_sf"/>
</dbReference>
<dbReference type="PANTHER" id="PTHR11895">
    <property type="entry name" value="TRANSAMIDASE"/>
    <property type="match status" value="1"/>
</dbReference>
<dbReference type="Gene3D" id="3.90.1300.10">
    <property type="entry name" value="Amidase signature (AS) domain"/>
    <property type="match status" value="1"/>
</dbReference>
<dbReference type="InterPro" id="IPR023631">
    <property type="entry name" value="Amidase_dom"/>
</dbReference>
<dbReference type="InterPro" id="IPR006311">
    <property type="entry name" value="TAT_signal"/>
</dbReference>
<gene>
    <name evidence="4" type="ORF">BCV19_22705</name>
</gene>
<comment type="caution">
    <text evidence="4">The sequence shown here is derived from an EMBL/GenBank/DDBJ whole genome shotgun (WGS) entry which is preliminary data.</text>
</comment>
<evidence type="ECO:0000313" key="5">
    <source>
        <dbReference type="Proteomes" id="UP000235405"/>
    </source>
</evidence>
<feature type="chain" id="PRO_5014653038" evidence="2">
    <location>
        <begin position="34"/>
        <end position="523"/>
    </location>
</feature>
<comment type="similarity">
    <text evidence="1">Belongs to the amidase family.</text>
</comment>
<evidence type="ECO:0000259" key="3">
    <source>
        <dbReference type="Pfam" id="PF01425"/>
    </source>
</evidence>
<feature type="signal peptide" evidence="2">
    <location>
        <begin position="1"/>
        <end position="33"/>
    </location>
</feature>
<evidence type="ECO:0000256" key="1">
    <source>
        <dbReference type="ARBA" id="ARBA00009199"/>
    </source>
</evidence>
<dbReference type="InterPro" id="IPR000120">
    <property type="entry name" value="Amidase"/>
</dbReference>
<sequence length="523" mass="57460">MTINELKRRDFFKVMGKGAVSAAAISLPTLANATPTSPTNLPSDHQTFDSPLDATEMANLIRDKKASPKEFVQEAIYKIRQTNDQVNAVVSECFDLALERANSFNPNSPFAGVPFLVKDCVDVVGLECTLGSKLNQGRKPNATSWFIRATQNAGLNTIGMTNIPEMMTLGCTQNSLYGATRNPWDLSRGVHSSTGGGAAAIAAGYVPLVHSTDGGGSSRMPASATGIFGFKPSRESLISGLTDGSTNEGFTHQSFMSRTVRDAALAVSVTEQHTKNDFETPFPRTPIGMVNASLNRQIKIGVTLKDIHGRLPDEDTLAAIRSTVSLLESLGHIVIEVEQPIQDGDVFMRNYMGVFGNKMASFAEQFDRLGMPLESMPDKVSDNVVYLARTMQARLKATPSLYIDSQERCRNFATHHNREFFKNIDIWLTPCANHVPLDIEYFNQKAHSGKEIWARSEKLMSYTPIENVAGNPAMSVPLYWNKQNLPVGSHFSAARGNDRLLFELAYQLEHTKPWANRKAPIAL</sequence>
<keyword evidence="2" id="KW-0732">Signal</keyword>
<accession>A0A2N7CJL0</accession>
<dbReference type="Proteomes" id="UP000235405">
    <property type="component" value="Unassembled WGS sequence"/>
</dbReference>
<proteinExistence type="inferred from homology"/>
<dbReference type="Pfam" id="PF01425">
    <property type="entry name" value="Amidase"/>
    <property type="match status" value="1"/>
</dbReference>
<name>A0A2N7CJL0_VIBSP</name>
<dbReference type="PROSITE" id="PS51318">
    <property type="entry name" value="TAT"/>
    <property type="match status" value="1"/>
</dbReference>
<protein>
    <submittedName>
        <fullName evidence="4">Amidase</fullName>
    </submittedName>
</protein>
<evidence type="ECO:0000313" key="4">
    <source>
        <dbReference type="EMBL" id="PMF32401.1"/>
    </source>
</evidence>
<dbReference type="AlphaFoldDB" id="A0A2N7CJL0"/>
<dbReference type="PANTHER" id="PTHR11895:SF7">
    <property type="entry name" value="GLUTAMYL-TRNA(GLN) AMIDOTRANSFERASE SUBUNIT A, MITOCHONDRIAL"/>
    <property type="match status" value="1"/>
</dbReference>
<dbReference type="GO" id="GO:0003824">
    <property type="term" value="F:catalytic activity"/>
    <property type="evidence" value="ECO:0007669"/>
    <property type="project" value="InterPro"/>
</dbReference>
<reference evidence="5" key="1">
    <citation type="submission" date="2016-07" db="EMBL/GenBank/DDBJ databases">
        <title>Nontailed viruses are major unrecognized killers of bacteria in the ocean.</title>
        <authorList>
            <person name="Kauffman K."/>
            <person name="Hussain F."/>
            <person name="Yang J."/>
            <person name="Arevalo P."/>
            <person name="Brown J."/>
            <person name="Cutler M."/>
            <person name="Kelly L."/>
            <person name="Polz M.F."/>
        </authorList>
    </citation>
    <scope>NUCLEOTIDE SEQUENCE [LARGE SCALE GENOMIC DNA]</scope>
    <source>
        <strain evidence="5">10N.286.54.F3</strain>
    </source>
</reference>
<dbReference type="RefSeq" id="WP_102481752.1">
    <property type="nucleotide sequence ID" value="NZ_MCSW01000032.1"/>
</dbReference>
<evidence type="ECO:0000256" key="2">
    <source>
        <dbReference type="SAM" id="SignalP"/>
    </source>
</evidence>
<feature type="domain" description="Amidase" evidence="3">
    <location>
        <begin position="70"/>
        <end position="501"/>
    </location>
</feature>
<dbReference type="SUPFAM" id="SSF75304">
    <property type="entry name" value="Amidase signature (AS) enzymes"/>
    <property type="match status" value="1"/>
</dbReference>
<dbReference type="EMBL" id="MCSW01000032">
    <property type="protein sequence ID" value="PMF32401.1"/>
    <property type="molecule type" value="Genomic_DNA"/>
</dbReference>